<name>A0A1Y2FTF9_9BASI</name>
<dbReference type="PANTHER" id="PTHR43779:SF2">
    <property type="entry name" value="ALPHA-KETOGLUTARATE-DEPENDENT XANTHINE DIOXYGENASE XAN1"/>
    <property type="match status" value="1"/>
</dbReference>
<evidence type="ECO:0000256" key="1">
    <source>
        <dbReference type="ARBA" id="ARBA00001954"/>
    </source>
</evidence>
<dbReference type="SUPFAM" id="SSF51197">
    <property type="entry name" value="Clavaminate synthase-like"/>
    <property type="match status" value="1"/>
</dbReference>
<dbReference type="Proteomes" id="UP000193467">
    <property type="component" value="Unassembled WGS sequence"/>
</dbReference>
<evidence type="ECO:0000256" key="6">
    <source>
        <dbReference type="ARBA" id="ARBA00023004"/>
    </source>
</evidence>
<organism evidence="8 9">
    <name type="scientific">Leucosporidium creatinivorum</name>
    <dbReference type="NCBI Taxonomy" id="106004"/>
    <lineage>
        <taxon>Eukaryota</taxon>
        <taxon>Fungi</taxon>
        <taxon>Dikarya</taxon>
        <taxon>Basidiomycota</taxon>
        <taxon>Pucciniomycotina</taxon>
        <taxon>Microbotryomycetes</taxon>
        <taxon>Leucosporidiales</taxon>
        <taxon>Leucosporidium</taxon>
    </lineage>
</organism>
<comment type="cofactor">
    <cofactor evidence="1">
        <name>Fe(2+)</name>
        <dbReference type="ChEBI" id="CHEBI:29033"/>
    </cofactor>
</comment>
<gene>
    <name evidence="8" type="ORF">BCR35DRAFT_277661</name>
</gene>
<dbReference type="Gene3D" id="3.60.130.10">
    <property type="entry name" value="Clavaminate synthase-like"/>
    <property type="match status" value="1"/>
</dbReference>
<keyword evidence="6" id="KW-0408">Iron</keyword>
<reference evidence="8 9" key="1">
    <citation type="submission" date="2016-07" db="EMBL/GenBank/DDBJ databases">
        <title>Pervasive Adenine N6-methylation of Active Genes in Fungi.</title>
        <authorList>
            <consortium name="DOE Joint Genome Institute"/>
            <person name="Mondo S.J."/>
            <person name="Dannebaum R.O."/>
            <person name="Kuo R.C."/>
            <person name="Labutti K."/>
            <person name="Haridas S."/>
            <person name="Kuo A."/>
            <person name="Salamov A."/>
            <person name="Ahrendt S.R."/>
            <person name="Lipzen A."/>
            <person name="Sullivan W."/>
            <person name="Andreopoulos W.B."/>
            <person name="Clum A."/>
            <person name="Lindquist E."/>
            <person name="Daum C."/>
            <person name="Ramamoorthy G.K."/>
            <person name="Gryganskyi A."/>
            <person name="Culley D."/>
            <person name="Magnuson J.K."/>
            <person name="James T.Y."/>
            <person name="O'Malley M.A."/>
            <person name="Stajich J.E."/>
            <person name="Spatafora J.W."/>
            <person name="Visel A."/>
            <person name="Grigoriev I.V."/>
        </authorList>
    </citation>
    <scope>NUCLEOTIDE SEQUENCE [LARGE SCALE GENOMIC DNA]</scope>
    <source>
        <strain evidence="8 9">62-1032</strain>
    </source>
</reference>
<evidence type="ECO:0000256" key="2">
    <source>
        <dbReference type="ARBA" id="ARBA00005896"/>
    </source>
</evidence>
<dbReference type="InterPro" id="IPR051178">
    <property type="entry name" value="TfdA_dioxygenase"/>
</dbReference>
<keyword evidence="5" id="KW-0560">Oxidoreductase</keyword>
<evidence type="ECO:0000256" key="3">
    <source>
        <dbReference type="ARBA" id="ARBA00022723"/>
    </source>
</evidence>
<evidence type="ECO:0000256" key="5">
    <source>
        <dbReference type="ARBA" id="ARBA00023002"/>
    </source>
</evidence>
<dbReference type="InterPro" id="IPR003819">
    <property type="entry name" value="TauD/TfdA-like"/>
</dbReference>
<accession>A0A1Y2FTF9</accession>
<evidence type="ECO:0000313" key="8">
    <source>
        <dbReference type="EMBL" id="ORY85975.1"/>
    </source>
</evidence>
<evidence type="ECO:0000259" key="7">
    <source>
        <dbReference type="Pfam" id="PF02668"/>
    </source>
</evidence>
<sequence length="389" mass="43458">MPVPIAFCATPLDGTANFGATVTGVDLNDLNDETFLKLQTALYRYKMLIVKDQAGLTPSNQYLLNRRFDPDAPGEHADTVRNKADKSAIPSAAFLAEIPEARQVRIVGTGLIPKGHYGTVADQVLPGGSHVPFHETPLTEEELASGDTRFWRWHIDAPLYPKSAHTARVTTLFAHTLPKGEDLTVRFDDGTDRTMKMKPGRTSFIECTNLFRSLTPEQQALAENSLVEYAPKPYMWTSACKARSDGFFLLSEGKELPLEDMPGADEAEAQILPMVWPNAMTGEKAFMVHAIAARKLHLKKSKDDTVRIVDDITEVRQILDDMQRPFLKPENIVFSPYEEGDLAIWLNRSCRHTAMEYPKEKYGPRIMHQCHLLASDSPADPTPIPEVEL</sequence>
<dbReference type="InParanoid" id="A0A1Y2FTF9"/>
<dbReference type="EMBL" id="MCGR01000015">
    <property type="protein sequence ID" value="ORY85975.1"/>
    <property type="molecule type" value="Genomic_DNA"/>
</dbReference>
<dbReference type="STRING" id="106004.A0A1Y2FTF9"/>
<comment type="similarity">
    <text evidence="2">Belongs to the TfdA dioxygenase family.</text>
</comment>
<dbReference type="GO" id="GO:0046872">
    <property type="term" value="F:metal ion binding"/>
    <property type="evidence" value="ECO:0007669"/>
    <property type="project" value="UniProtKB-KW"/>
</dbReference>
<proteinExistence type="inferred from homology"/>
<dbReference type="AlphaFoldDB" id="A0A1Y2FTF9"/>
<keyword evidence="4" id="KW-0223">Dioxygenase</keyword>
<keyword evidence="9" id="KW-1185">Reference proteome</keyword>
<comment type="caution">
    <text evidence="8">The sequence shown here is derived from an EMBL/GenBank/DDBJ whole genome shotgun (WGS) entry which is preliminary data.</text>
</comment>
<dbReference type="GO" id="GO:0051213">
    <property type="term" value="F:dioxygenase activity"/>
    <property type="evidence" value="ECO:0007669"/>
    <property type="project" value="UniProtKB-KW"/>
</dbReference>
<evidence type="ECO:0000256" key="4">
    <source>
        <dbReference type="ARBA" id="ARBA00022964"/>
    </source>
</evidence>
<dbReference type="OrthoDB" id="2537897at2759"/>
<evidence type="ECO:0000313" key="9">
    <source>
        <dbReference type="Proteomes" id="UP000193467"/>
    </source>
</evidence>
<protein>
    <recommendedName>
        <fullName evidence="7">TauD/TfdA-like domain-containing protein</fullName>
    </recommendedName>
</protein>
<feature type="domain" description="TauD/TfdA-like" evidence="7">
    <location>
        <begin position="13"/>
        <end position="370"/>
    </location>
</feature>
<dbReference type="InterPro" id="IPR042098">
    <property type="entry name" value="TauD-like_sf"/>
</dbReference>
<dbReference type="PANTHER" id="PTHR43779">
    <property type="entry name" value="DIOXYGENASE RV0097-RELATED"/>
    <property type="match status" value="1"/>
</dbReference>
<keyword evidence="3" id="KW-0479">Metal-binding</keyword>
<dbReference type="Pfam" id="PF02668">
    <property type="entry name" value="TauD"/>
    <property type="match status" value="1"/>
</dbReference>